<feature type="transmembrane region" description="Helical" evidence="6">
    <location>
        <begin position="438"/>
        <end position="458"/>
    </location>
</feature>
<feature type="transmembrane region" description="Helical" evidence="6">
    <location>
        <begin position="370"/>
        <end position="391"/>
    </location>
</feature>
<feature type="transmembrane region" description="Helical" evidence="6">
    <location>
        <begin position="248"/>
        <end position="264"/>
    </location>
</feature>
<dbReference type="PANTHER" id="PTHR24064">
    <property type="entry name" value="SOLUTE CARRIER FAMILY 22 MEMBER"/>
    <property type="match status" value="1"/>
</dbReference>
<feature type="domain" description="Major facilitator superfamily (MFS) profile" evidence="7">
    <location>
        <begin position="47"/>
        <end position="523"/>
    </location>
</feature>
<evidence type="ECO:0000256" key="5">
    <source>
        <dbReference type="SAM" id="MobiDB-lite"/>
    </source>
</evidence>
<proteinExistence type="predicted"/>
<feature type="transmembrane region" description="Helical" evidence="6">
    <location>
        <begin position="470"/>
        <end position="492"/>
    </location>
</feature>
<keyword evidence="4 6" id="KW-0472">Membrane</keyword>
<protein>
    <recommendedName>
        <fullName evidence="7">Major facilitator superfamily (MFS) profile domain-containing protein</fullName>
    </recommendedName>
</protein>
<feature type="transmembrane region" description="Helical" evidence="6">
    <location>
        <begin position="341"/>
        <end position="358"/>
    </location>
</feature>
<organism evidence="8 9">
    <name type="scientific">Stylosanthes scabra</name>
    <dbReference type="NCBI Taxonomy" id="79078"/>
    <lineage>
        <taxon>Eukaryota</taxon>
        <taxon>Viridiplantae</taxon>
        <taxon>Streptophyta</taxon>
        <taxon>Embryophyta</taxon>
        <taxon>Tracheophyta</taxon>
        <taxon>Spermatophyta</taxon>
        <taxon>Magnoliopsida</taxon>
        <taxon>eudicotyledons</taxon>
        <taxon>Gunneridae</taxon>
        <taxon>Pentapetalae</taxon>
        <taxon>rosids</taxon>
        <taxon>fabids</taxon>
        <taxon>Fabales</taxon>
        <taxon>Fabaceae</taxon>
        <taxon>Papilionoideae</taxon>
        <taxon>50 kb inversion clade</taxon>
        <taxon>dalbergioids sensu lato</taxon>
        <taxon>Dalbergieae</taxon>
        <taxon>Pterocarpus clade</taxon>
        <taxon>Stylosanthes</taxon>
    </lineage>
</organism>
<evidence type="ECO:0000256" key="2">
    <source>
        <dbReference type="ARBA" id="ARBA00022692"/>
    </source>
</evidence>
<dbReference type="InterPro" id="IPR036259">
    <property type="entry name" value="MFS_trans_sf"/>
</dbReference>
<dbReference type="InterPro" id="IPR020846">
    <property type="entry name" value="MFS_dom"/>
</dbReference>
<feature type="transmembrane region" description="Helical" evidence="6">
    <location>
        <begin position="498"/>
        <end position="518"/>
    </location>
</feature>
<name>A0ABU6SBC5_9FABA</name>
<evidence type="ECO:0000256" key="3">
    <source>
        <dbReference type="ARBA" id="ARBA00022989"/>
    </source>
</evidence>
<evidence type="ECO:0000256" key="4">
    <source>
        <dbReference type="ARBA" id="ARBA00023136"/>
    </source>
</evidence>
<feature type="region of interest" description="Disordered" evidence="5">
    <location>
        <begin position="1"/>
        <end position="20"/>
    </location>
</feature>
<feature type="transmembrane region" description="Helical" evidence="6">
    <location>
        <begin position="216"/>
        <end position="236"/>
    </location>
</feature>
<evidence type="ECO:0000259" key="7">
    <source>
        <dbReference type="PROSITE" id="PS50850"/>
    </source>
</evidence>
<comment type="subcellular location">
    <subcellularLocation>
        <location evidence="1">Membrane</location>
        <topology evidence="1">Multi-pass membrane protein</topology>
    </subcellularLocation>
</comment>
<evidence type="ECO:0000256" key="6">
    <source>
        <dbReference type="SAM" id="Phobius"/>
    </source>
</evidence>
<feature type="transmembrane region" description="Helical" evidence="6">
    <location>
        <begin position="158"/>
        <end position="177"/>
    </location>
</feature>
<dbReference type="PROSITE" id="PS50850">
    <property type="entry name" value="MFS"/>
    <property type="match status" value="1"/>
</dbReference>
<evidence type="ECO:0000313" key="9">
    <source>
        <dbReference type="Proteomes" id="UP001341840"/>
    </source>
</evidence>
<gene>
    <name evidence="8" type="ORF">PIB30_024906</name>
</gene>
<reference evidence="8 9" key="1">
    <citation type="journal article" date="2023" name="Plants (Basel)">
        <title>Bridging the Gap: Combining Genomics and Transcriptomics Approaches to Understand Stylosanthes scabra, an Orphan Legume from the Brazilian Caatinga.</title>
        <authorList>
            <person name="Ferreira-Neto J.R.C."/>
            <person name="da Silva M.D."/>
            <person name="Binneck E."/>
            <person name="de Melo N.F."/>
            <person name="da Silva R.H."/>
            <person name="de Melo A.L.T.M."/>
            <person name="Pandolfi V."/>
            <person name="Bustamante F.O."/>
            <person name="Brasileiro-Vidal A.C."/>
            <person name="Benko-Iseppon A.M."/>
        </authorList>
    </citation>
    <scope>NUCLEOTIDE SEQUENCE [LARGE SCALE GENOMIC DNA]</scope>
    <source>
        <tissue evidence="8">Leaves</tissue>
    </source>
</reference>
<comment type="caution">
    <text evidence="8">The sequence shown here is derived from an EMBL/GenBank/DDBJ whole genome shotgun (WGS) entry which is preliminary data.</text>
</comment>
<feature type="compositionally biased region" description="Basic and acidic residues" evidence="5">
    <location>
        <begin position="8"/>
        <end position="20"/>
    </location>
</feature>
<feature type="region of interest" description="Disordered" evidence="5">
    <location>
        <begin position="298"/>
        <end position="322"/>
    </location>
</feature>
<evidence type="ECO:0000256" key="1">
    <source>
        <dbReference type="ARBA" id="ARBA00004141"/>
    </source>
</evidence>
<dbReference type="Pfam" id="PF00083">
    <property type="entry name" value="Sugar_tr"/>
    <property type="match status" value="1"/>
</dbReference>
<dbReference type="Gene3D" id="1.20.1250.20">
    <property type="entry name" value="MFS general substrate transporter like domains"/>
    <property type="match status" value="1"/>
</dbReference>
<keyword evidence="2 6" id="KW-0812">Transmembrane</keyword>
<sequence>MEQDESAEEGHGRRSMVESEEGTRFELTVDEVVEGYVGSLGLSQILHVLVVSFAWIFDAQSTLVTIFSDAQPPSWRCKNGFSCGQGSGSGGSSSVCGLVPGSWEWVGGDRSSTIAEWGLICDRKFLAAVPASLNFLGSLLGSALFGHLADTWLGRKRAVMVSCILTSITFFATSYSPNIYAYAFFRFATGFARSGIGISCLVLATECVGRKWRGQAGQYSFFFFTIGFLSLPLVAYPTRTNWRNLYKFLSILPLAYAILLLPWVSESPRWLLIRGRTKDALKVLKKFAKINGKDEFPENLTLANPSEPKDEEGSESGSVINQTNSNKKENLWTTKWAAKRMVLVMIAGFGVGFVYYGVQLNVENLNFNLYVSVAINAVMEIPAVFAGSFLLGFANRRLLFSMSSYMAGVSCILCIIFSSKGYSNSKDQHKFGGNWGQLIIEAIGFMCSSLAYDILYIYCVELFPTNVRNFAVSMLRQTLMLGASVAPLLVVVGRLSPSVSFIVFGVLSIVSGVLSVWIPETRNAPLYETLKQQEEMEALNHVSNGGNGGGGGHARCLEFGN</sequence>
<keyword evidence="9" id="KW-1185">Reference proteome</keyword>
<accession>A0ABU6SBC5</accession>
<dbReference type="EMBL" id="JASCZI010060505">
    <property type="protein sequence ID" value="MED6133073.1"/>
    <property type="molecule type" value="Genomic_DNA"/>
</dbReference>
<dbReference type="InterPro" id="IPR005828">
    <property type="entry name" value="MFS_sugar_transport-like"/>
</dbReference>
<keyword evidence="3 6" id="KW-1133">Transmembrane helix</keyword>
<feature type="transmembrane region" description="Helical" evidence="6">
    <location>
        <begin position="398"/>
        <end position="418"/>
    </location>
</feature>
<feature type="transmembrane region" description="Helical" evidence="6">
    <location>
        <begin position="125"/>
        <end position="146"/>
    </location>
</feature>
<evidence type="ECO:0000313" key="8">
    <source>
        <dbReference type="EMBL" id="MED6133073.1"/>
    </source>
</evidence>
<dbReference type="Proteomes" id="UP001341840">
    <property type="component" value="Unassembled WGS sequence"/>
</dbReference>
<dbReference type="SUPFAM" id="SSF103473">
    <property type="entry name" value="MFS general substrate transporter"/>
    <property type="match status" value="1"/>
</dbReference>